<accession>A0A5C3EVC6</accession>
<proteinExistence type="predicted"/>
<sequence>MCGSISCHSGKAQCVRTKGRRVRHVEKGARWLLCQAGGGAGDPAWCTSEVRRRRCMCSPGRSLDLRRDRPGWVGQATVATPSPPRSGPARSFVCVTEDTRHRPSLAAEARPSQARSILACRLGSSSGRWLATRSTIDQLLALAPEAGGEGGSPVSL</sequence>
<evidence type="ECO:0000313" key="2">
    <source>
        <dbReference type="Proteomes" id="UP000323386"/>
    </source>
</evidence>
<organism evidence="1 2">
    <name type="scientific">Pseudozyma flocculosa</name>
    <dbReference type="NCBI Taxonomy" id="84751"/>
    <lineage>
        <taxon>Eukaryota</taxon>
        <taxon>Fungi</taxon>
        <taxon>Dikarya</taxon>
        <taxon>Basidiomycota</taxon>
        <taxon>Ustilaginomycotina</taxon>
        <taxon>Ustilaginomycetes</taxon>
        <taxon>Ustilaginales</taxon>
        <taxon>Ustilaginaceae</taxon>
        <taxon>Pseudozyma</taxon>
    </lineage>
</organism>
<dbReference type="Proteomes" id="UP000323386">
    <property type="component" value="Unassembled WGS sequence"/>
</dbReference>
<reference evidence="1 2" key="1">
    <citation type="submission" date="2018-03" db="EMBL/GenBank/DDBJ databases">
        <authorList>
            <person name="Guldener U."/>
        </authorList>
    </citation>
    <scope>NUCLEOTIDE SEQUENCE [LARGE SCALE GENOMIC DNA]</scope>
    <source>
        <strain evidence="1 2">DAOM196992</strain>
    </source>
</reference>
<keyword evidence="2" id="KW-1185">Reference proteome</keyword>
<dbReference type="AlphaFoldDB" id="A0A5C3EVC6"/>
<dbReference type="EMBL" id="OOIP01000003">
    <property type="protein sequence ID" value="SPO35800.1"/>
    <property type="molecule type" value="Genomic_DNA"/>
</dbReference>
<name>A0A5C3EVC6_9BASI</name>
<gene>
    <name evidence="1" type="ORF">PSFLO_01271</name>
</gene>
<evidence type="ECO:0000313" key="1">
    <source>
        <dbReference type="EMBL" id="SPO35800.1"/>
    </source>
</evidence>
<protein>
    <submittedName>
        <fullName evidence="1">Uncharacterized protein</fullName>
    </submittedName>
</protein>